<dbReference type="Proteomes" id="UP001595962">
    <property type="component" value="Unassembled WGS sequence"/>
</dbReference>
<gene>
    <name evidence="5" type="ORF">ACFO3I_14065</name>
</gene>
<evidence type="ECO:0000256" key="2">
    <source>
        <dbReference type="ARBA" id="ARBA00022679"/>
    </source>
</evidence>
<evidence type="ECO:0000313" key="6">
    <source>
        <dbReference type="Proteomes" id="UP001595962"/>
    </source>
</evidence>
<accession>A0ABV9JPH0</accession>
<evidence type="ECO:0000259" key="4">
    <source>
        <dbReference type="Pfam" id="PF00294"/>
    </source>
</evidence>
<reference evidence="6" key="1">
    <citation type="journal article" date="2019" name="Int. J. Syst. Evol. Microbiol.">
        <title>The Global Catalogue of Microorganisms (GCM) 10K type strain sequencing project: providing services to taxonomists for standard genome sequencing and annotation.</title>
        <authorList>
            <consortium name="The Broad Institute Genomics Platform"/>
            <consortium name="The Broad Institute Genome Sequencing Center for Infectious Disease"/>
            <person name="Wu L."/>
            <person name="Ma J."/>
        </authorList>
    </citation>
    <scope>NUCLEOTIDE SEQUENCE [LARGE SCALE GENOMIC DNA]</scope>
    <source>
        <strain evidence="6">DT28</strain>
    </source>
</reference>
<dbReference type="EMBL" id="JBHSGB010000012">
    <property type="protein sequence ID" value="MFC4656136.1"/>
    <property type="molecule type" value="Genomic_DNA"/>
</dbReference>
<dbReference type="CDD" id="cd01166">
    <property type="entry name" value="KdgK"/>
    <property type="match status" value="1"/>
</dbReference>
<evidence type="ECO:0000256" key="1">
    <source>
        <dbReference type="ARBA" id="ARBA00010688"/>
    </source>
</evidence>
<name>A0ABV9JPH0_9GAMM</name>
<dbReference type="PANTHER" id="PTHR43085">
    <property type="entry name" value="HEXOKINASE FAMILY MEMBER"/>
    <property type="match status" value="1"/>
</dbReference>
<dbReference type="InterPro" id="IPR050306">
    <property type="entry name" value="PfkB_Carbo_kinase"/>
</dbReference>
<protein>
    <submittedName>
        <fullName evidence="5">Sugar kinase</fullName>
    </submittedName>
</protein>
<dbReference type="InterPro" id="IPR011611">
    <property type="entry name" value="PfkB_dom"/>
</dbReference>
<comment type="caution">
    <text evidence="5">The sequence shown here is derived from an EMBL/GenBank/DDBJ whole genome shotgun (WGS) entry which is preliminary data.</text>
</comment>
<comment type="similarity">
    <text evidence="1">Belongs to the carbohydrate kinase PfkB family.</text>
</comment>
<sequence length="313" mass="33963">MTGRVIVFGECMVELYQLVENVYHQNFAGDVFNTAVYLKRMNPAVQVDFFTAVGTDLISDKLLAAVEAEKLGSSLMLRSKTARPGLYMINTDCFGERSFVYWRDSSAAKQTIALYQQQLTLGKLSSSDWFYFSGISLAILPDADRESLFGLLAELKAAGVKVAFDPNYRPALWRSVDDCKAAFVRAYALSDLALPGLDDHKVLFNAQSIDDVVAQLAELGVAEIVVKNGKDGATVRTSADSFHMPAVTVKKVVDTTAAGDSFNGGYLAARLAGKDAKAAARLAAALAAFVVEHTGAIVSHDNFRAFTQRYSLN</sequence>
<dbReference type="PANTHER" id="PTHR43085:SF15">
    <property type="entry name" value="2-DEHYDRO-3-DEOXYGLUCONOKINASE"/>
    <property type="match status" value="1"/>
</dbReference>
<keyword evidence="2" id="KW-0808">Transferase</keyword>
<organism evidence="5 6">
    <name type="scientific">Rheinheimera marina</name>
    <dbReference type="NCBI Taxonomy" id="1774958"/>
    <lineage>
        <taxon>Bacteria</taxon>
        <taxon>Pseudomonadati</taxon>
        <taxon>Pseudomonadota</taxon>
        <taxon>Gammaproteobacteria</taxon>
        <taxon>Chromatiales</taxon>
        <taxon>Chromatiaceae</taxon>
        <taxon>Rheinheimera</taxon>
    </lineage>
</organism>
<dbReference type="GO" id="GO:0016301">
    <property type="term" value="F:kinase activity"/>
    <property type="evidence" value="ECO:0007669"/>
    <property type="project" value="UniProtKB-KW"/>
</dbReference>
<keyword evidence="6" id="KW-1185">Reference proteome</keyword>
<dbReference type="Gene3D" id="3.40.1190.20">
    <property type="match status" value="1"/>
</dbReference>
<dbReference type="Pfam" id="PF00294">
    <property type="entry name" value="PfkB"/>
    <property type="match status" value="1"/>
</dbReference>
<dbReference type="RefSeq" id="WP_377334927.1">
    <property type="nucleotide sequence ID" value="NZ_JBHSGB010000012.1"/>
</dbReference>
<feature type="domain" description="Carbohydrate kinase PfkB" evidence="4">
    <location>
        <begin position="4"/>
        <end position="299"/>
    </location>
</feature>
<keyword evidence="3 5" id="KW-0418">Kinase</keyword>
<proteinExistence type="inferred from homology"/>
<dbReference type="InterPro" id="IPR002173">
    <property type="entry name" value="Carboh/pur_kinase_PfkB_CS"/>
</dbReference>
<dbReference type="InterPro" id="IPR029056">
    <property type="entry name" value="Ribokinase-like"/>
</dbReference>
<evidence type="ECO:0000313" key="5">
    <source>
        <dbReference type="EMBL" id="MFC4656136.1"/>
    </source>
</evidence>
<dbReference type="SUPFAM" id="SSF53613">
    <property type="entry name" value="Ribokinase-like"/>
    <property type="match status" value="1"/>
</dbReference>
<evidence type="ECO:0000256" key="3">
    <source>
        <dbReference type="ARBA" id="ARBA00022777"/>
    </source>
</evidence>
<dbReference type="PROSITE" id="PS00584">
    <property type="entry name" value="PFKB_KINASES_2"/>
    <property type="match status" value="1"/>
</dbReference>